<dbReference type="AlphaFoldDB" id="A0A1M4VSV8"/>
<name>A0A1M4VSV8_9BACT</name>
<sequence length="206" mass="23588">MRQLLLLFFVTVLAAACSEQQKHNGPPYENLKPELSLTSKQEKQFDEITLRYNKIRAEEFAAARAGGKMNREAMLAKMRNLFEKQAAEVKPLLNDEQFAVYTEWIEHNIPGRIGWSPELIEKIKTNLNLTDDKAAIVDAVNEAFIEAYSGAHDNYHGNAEAAKSYWTEFNNNRNAALKEAFSEEEYQKFLEITKDVRFKGEHGKGK</sequence>
<protein>
    <submittedName>
        <fullName evidence="1">Uncharacterized protein</fullName>
    </submittedName>
</protein>
<gene>
    <name evidence="1" type="ORF">SAMN05444274_102196</name>
</gene>
<dbReference type="RefSeq" id="WP_139249615.1">
    <property type="nucleotide sequence ID" value="NZ_FQUM01000002.1"/>
</dbReference>
<reference evidence="1 2" key="1">
    <citation type="submission" date="2016-11" db="EMBL/GenBank/DDBJ databases">
        <authorList>
            <person name="Jaros S."/>
            <person name="Januszkiewicz K."/>
            <person name="Wedrychowicz H."/>
        </authorList>
    </citation>
    <scope>NUCLEOTIDE SEQUENCE [LARGE SCALE GENOMIC DNA]</scope>
    <source>
        <strain evidence="1 2">DSM 26910</strain>
    </source>
</reference>
<dbReference type="PROSITE" id="PS51257">
    <property type="entry name" value="PROKAR_LIPOPROTEIN"/>
    <property type="match status" value="1"/>
</dbReference>
<dbReference type="STRING" id="1484053.SAMN05444274_102196"/>
<dbReference type="EMBL" id="FQUM01000002">
    <property type="protein sequence ID" value="SHE71955.1"/>
    <property type="molecule type" value="Genomic_DNA"/>
</dbReference>
<evidence type="ECO:0000313" key="2">
    <source>
        <dbReference type="Proteomes" id="UP000184164"/>
    </source>
</evidence>
<proteinExistence type="predicted"/>
<evidence type="ECO:0000313" key="1">
    <source>
        <dbReference type="EMBL" id="SHE71955.1"/>
    </source>
</evidence>
<dbReference type="OrthoDB" id="1121927at2"/>
<dbReference type="Proteomes" id="UP000184164">
    <property type="component" value="Unassembled WGS sequence"/>
</dbReference>
<keyword evidence="2" id="KW-1185">Reference proteome</keyword>
<accession>A0A1M4VSV8</accession>
<organism evidence="1 2">
    <name type="scientific">Mariniphaga anaerophila</name>
    <dbReference type="NCBI Taxonomy" id="1484053"/>
    <lineage>
        <taxon>Bacteria</taxon>
        <taxon>Pseudomonadati</taxon>
        <taxon>Bacteroidota</taxon>
        <taxon>Bacteroidia</taxon>
        <taxon>Marinilabiliales</taxon>
        <taxon>Prolixibacteraceae</taxon>
        <taxon>Mariniphaga</taxon>
    </lineage>
</organism>